<dbReference type="Proteomes" id="UP000655410">
    <property type="component" value="Unassembled WGS sequence"/>
</dbReference>
<dbReference type="SUPFAM" id="SSF69572">
    <property type="entry name" value="Activating enzymes of the ubiquitin-like proteins"/>
    <property type="match status" value="1"/>
</dbReference>
<reference evidence="3" key="1">
    <citation type="journal article" date="2019" name="Int. J. Syst. Evol. Microbiol.">
        <title>The Global Catalogue of Microorganisms (GCM) 10K type strain sequencing project: providing services to taxonomists for standard genome sequencing and annotation.</title>
        <authorList>
            <consortium name="The Broad Institute Genomics Platform"/>
            <consortium name="The Broad Institute Genome Sequencing Center for Infectious Disease"/>
            <person name="Wu L."/>
            <person name="Ma J."/>
        </authorList>
    </citation>
    <scope>NUCLEOTIDE SEQUENCE [LARGE SCALE GENOMIC DNA]</scope>
    <source>
        <strain evidence="3">CGMCC 4.7371</strain>
    </source>
</reference>
<evidence type="ECO:0000313" key="3">
    <source>
        <dbReference type="Proteomes" id="UP000655410"/>
    </source>
</evidence>
<dbReference type="InterPro" id="IPR045886">
    <property type="entry name" value="ThiF/MoeB/HesA"/>
</dbReference>
<dbReference type="InterPro" id="IPR035985">
    <property type="entry name" value="Ubiquitin-activating_enz"/>
</dbReference>
<evidence type="ECO:0000313" key="2">
    <source>
        <dbReference type="EMBL" id="GGO85212.1"/>
    </source>
</evidence>
<gene>
    <name evidence="2" type="ORF">GCM10011584_04610</name>
</gene>
<feature type="domain" description="THIF-type NAD/FAD binding fold" evidence="1">
    <location>
        <begin position="182"/>
        <end position="363"/>
    </location>
</feature>
<accession>A0ABQ2N6Q3</accession>
<dbReference type="Gene3D" id="3.40.50.720">
    <property type="entry name" value="NAD(P)-binding Rossmann-like Domain"/>
    <property type="match status" value="1"/>
</dbReference>
<protein>
    <recommendedName>
        <fullName evidence="1">THIF-type NAD/FAD binding fold domain-containing protein</fullName>
    </recommendedName>
</protein>
<dbReference type="PANTHER" id="PTHR10953">
    <property type="entry name" value="UBIQUITIN-ACTIVATING ENZYME E1"/>
    <property type="match status" value="1"/>
</dbReference>
<sequence length="493" mass="53533">MTPRRFSVAMTKAFDETLTRHLIRSDGQEDLCLAMYAPSTGAERDTALLRDACLPLEGERKVHGNASVTGRYVLRVARQARNLGLGVVILHSHPGGRGWQELSDLDADAEASYAQLVEQVTGQPLVGITLAGKDHTWSARRWSAAGSAVDHVDAESVRVLGARLEVSWNDRLVPVPAPMPSQLRTVSAWGERPQADMARLRVLVVGAGSVGMDVAIRLAATGIEKVAVIDFDVVKEVNRDRLVAATRRDARLRVPKADVAERACRSAATAASFEFGRHQLDVTSTRGQSTVLDYDVIFSCVDRPWPRAVLNQIAYTDLIPVIDGGIGIDTFETGQMRNATVRTHIVRPGRPCLQCNGQLDPAQVARDRLGLFDDPTYIERSGQPVPGKQNVAMLSASVMASQLALFVSLVVAPSKFGEPGPLRFSLTTHRLEHVQTTTSPACVYEKLVAHGDQRIPLAQTVADAPTNGSIAVRAVVGLVARYVVALIRWTSRR</sequence>
<dbReference type="RefSeq" id="WP_188782357.1">
    <property type="nucleotide sequence ID" value="NZ_BMNI01000001.1"/>
</dbReference>
<evidence type="ECO:0000259" key="1">
    <source>
        <dbReference type="Pfam" id="PF00899"/>
    </source>
</evidence>
<dbReference type="PANTHER" id="PTHR10953:SF247">
    <property type="entry name" value="SLL6053 PROTEIN"/>
    <property type="match status" value="1"/>
</dbReference>
<comment type="caution">
    <text evidence="2">The sequence shown here is derived from an EMBL/GenBank/DDBJ whole genome shotgun (WGS) entry which is preliminary data.</text>
</comment>
<dbReference type="InterPro" id="IPR000594">
    <property type="entry name" value="ThiF_NAD_FAD-bd"/>
</dbReference>
<dbReference type="Pfam" id="PF00899">
    <property type="entry name" value="ThiF"/>
    <property type="match status" value="1"/>
</dbReference>
<proteinExistence type="predicted"/>
<organism evidence="2 3">
    <name type="scientific">Nocardioides phosphati</name>
    <dbReference type="NCBI Taxonomy" id="1867775"/>
    <lineage>
        <taxon>Bacteria</taxon>
        <taxon>Bacillati</taxon>
        <taxon>Actinomycetota</taxon>
        <taxon>Actinomycetes</taxon>
        <taxon>Propionibacteriales</taxon>
        <taxon>Nocardioidaceae</taxon>
        <taxon>Nocardioides</taxon>
    </lineage>
</organism>
<dbReference type="EMBL" id="BMNI01000001">
    <property type="protein sequence ID" value="GGO85212.1"/>
    <property type="molecule type" value="Genomic_DNA"/>
</dbReference>
<keyword evidence="3" id="KW-1185">Reference proteome</keyword>
<name>A0ABQ2N6Q3_9ACTN</name>